<dbReference type="eggNOG" id="KOG1289">
    <property type="taxonomic scope" value="Eukaryota"/>
</dbReference>
<evidence type="ECO:0000256" key="4">
    <source>
        <dbReference type="ARBA" id="ARBA00022989"/>
    </source>
</evidence>
<evidence type="ECO:0000256" key="2">
    <source>
        <dbReference type="ARBA" id="ARBA00022448"/>
    </source>
</evidence>
<dbReference type="OMA" id="CMGDYME"/>
<accession>B2VQN6</accession>
<evidence type="ECO:0000313" key="8">
    <source>
        <dbReference type="EMBL" id="EDU39806.1"/>
    </source>
</evidence>
<dbReference type="GO" id="GO:0022857">
    <property type="term" value="F:transmembrane transporter activity"/>
    <property type="evidence" value="ECO:0007669"/>
    <property type="project" value="InterPro"/>
</dbReference>
<evidence type="ECO:0000256" key="6">
    <source>
        <dbReference type="SAM" id="MobiDB-lite"/>
    </source>
</evidence>
<evidence type="ECO:0000256" key="7">
    <source>
        <dbReference type="SAM" id="Phobius"/>
    </source>
</evidence>
<feature type="region of interest" description="Disordered" evidence="6">
    <location>
        <begin position="30"/>
        <end position="54"/>
    </location>
</feature>
<feature type="transmembrane region" description="Helical" evidence="7">
    <location>
        <begin position="300"/>
        <end position="323"/>
    </location>
</feature>
<keyword evidence="5 7" id="KW-0472">Membrane</keyword>
<evidence type="ECO:0000256" key="5">
    <source>
        <dbReference type="ARBA" id="ARBA00023136"/>
    </source>
</evidence>
<dbReference type="OrthoDB" id="3257095at2759"/>
<dbReference type="Gene3D" id="1.20.1740.10">
    <property type="entry name" value="Amino acid/polyamine transporter I"/>
    <property type="match status" value="1"/>
</dbReference>
<protein>
    <recommendedName>
        <fullName evidence="10">Amino acid transporter</fullName>
    </recommendedName>
</protein>
<dbReference type="Proteomes" id="UP000001471">
    <property type="component" value="Unassembled WGS sequence"/>
</dbReference>
<evidence type="ECO:0000256" key="3">
    <source>
        <dbReference type="ARBA" id="ARBA00022692"/>
    </source>
</evidence>
<feature type="transmembrane region" description="Helical" evidence="7">
    <location>
        <begin position="223"/>
        <end position="244"/>
    </location>
</feature>
<feature type="transmembrane region" description="Helical" evidence="7">
    <location>
        <begin position="430"/>
        <end position="450"/>
    </location>
</feature>
<evidence type="ECO:0000313" key="9">
    <source>
        <dbReference type="Proteomes" id="UP000001471"/>
    </source>
</evidence>
<dbReference type="PIRSF" id="PIRSF006060">
    <property type="entry name" value="AA_transporter"/>
    <property type="match status" value="1"/>
</dbReference>
<dbReference type="HOGENOM" id="CLU_004495_6_2_1"/>
<dbReference type="InterPro" id="IPR002293">
    <property type="entry name" value="AA/rel_permease1"/>
</dbReference>
<dbReference type="GO" id="GO:0016020">
    <property type="term" value="C:membrane"/>
    <property type="evidence" value="ECO:0007669"/>
    <property type="project" value="UniProtKB-SubCell"/>
</dbReference>
<feature type="transmembrane region" description="Helical" evidence="7">
    <location>
        <begin position="470"/>
        <end position="490"/>
    </location>
</feature>
<evidence type="ECO:0008006" key="10">
    <source>
        <dbReference type="Google" id="ProtNLM"/>
    </source>
</evidence>
<feature type="transmembrane region" description="Helical" evidence="7">
    <location>
        <begin position="191"/>
        <end position="211"/>
    </location>
</feature>
<name>B2VQN6_PYRTR</name>
<keyword evidence="3 7" id="KW-0812">Transmembrane</keyword>
<dbReference type="STRING" id="426418.B2VQN6"/>
<organism evidence="8 9">
    <name type="scientific">Pyrenophora tritici-repentis (strain Pt-1C-BFP)</name>
    <name type="common">Wheat tan spot fungus</name>
    <name type="synonym">Drechslera tritici-repentis</name>
    <dbReference type="NCBI Taxonomy" id="426418"/>
    <lineage>
        <taxon>Eukaryota</taxon>
        <taxon>Fungi</taxon>
        <taxon>Dikarya</taxon>
        <taxon>Ascomycota</taxon>
        <taxon>Pezizomycotina</taxon>
        <taxon>Dothideomycetes</taxon>
        <taxon>Pleosporomycetidae</taxon>
        <taxon>Pleosporales</taxon>
        <taxon>Pleosporineae</taxon>
        <taxon>Pleosporaceae</taxon>
        <taxon>Pyrenophora</taxon>
    </lineage>
</organism>
<dbReference type="InParanoid" id="B2VQN6"/>
<feature type="transmembrane region" description="Helical" evidence="7">
    <location>
        <begin position="355"/>
        <end position="377"/>
    </location>
</feature>
<dbReference type="EMBL" id="DS231615">
    <property type="protein sequence ID" value="EDU39806.1"/>
    <property type="molecule type" value="Genomic_DNA"/>
</dbReference>
<proteinExistence type="predicted"/>
<gene>
    <name evidence="8" type="ORF">PTRG_00368</name>
</gene>
<keyword evidence="2" id="KW-0813">Transport</keyword>
<dbReference type="AlphaFoldDB" id="B2VQN6"/>
<reference evidence="9" key="1">
    <citation type="journal article" date="2013" name="G3 (Bethesda)">
        <title>Comparative genomics of a plant-pathogenic fungus, Pyrenophora tritici-repentis, reveals transduplication and the impact of repeat elements on pathogenicity and population divergence.</title>
        <authorList>
            <person name="Manning V.A."/>
            <person name="Pandelova I."/>
            <person name="Dhillon B."/>
            <person name="Wilhelm L.J."/>
            <person name="Goodwin S.B."/>
            <person name="Berlin A.M."/>
            <person name="Figueroa M."/>
            <person name="Freitag M."/>
            <person name="Hane J.K."/>
            <person name="Henrissat B."/>
            <person name="Holman W.H."/>
            <person name="Kodira C.D."/>
            <person name="Martin J."/>
            <person name="Oliver R.P."/>
            <person name="Robbertse B."/>
            <person name="Schackwitz W."/>
            <person name="Schwartz D.C."/>
            <person name="Spatafora J.W."/>
            <person name="Turgeon B.G."/>
            <person name="Yandava C."/>
            <person name="Young S."/>
            <person name="Zhou S."/>
            <person name="Zeng Q."/>
            <person name="Grigoriev I.V."/>
            <person name="Ma L.-J."/>
            <person name="Ciuffetti L.M."/>
        </authorList>
    </citation>
    <scope>NUCLEOTIDE SEQUENCE [LARGE SCALE GENOMIC DNA]</scope>
    <source>
        <strain evidence="9">Pt-1C-BFP</strain>
    </source>
</reference>
<sequence>MTVSHNSSPPTRCPFASEAVEKDIARFTTTLPNGEDGVHDNTGNTEHDSDLSGPSEKGVFQRYINQLAINNFGFTLQVAWEAVGLSFQLAWPNGGPAALVYGSMIAGIDSTLVALALGEMASMDPTVGAQYRWSARFAPFAPEFWGFIQGREGWITVIAWVCSCAGAFSFMSNTLSGLIIFNSPSYEPQPWHSTVFLIAFLVVPLVLNLYLRQIINYLETVGGIFHVVLFVAVVMTLCTLAKHSTPTYVFKTLHTDAGWVNPRVAFSIGMLATAYPISSFDGVLHMIEETKEPCRRVPKAMVLATILNAVMMIAFCICLMFCIGDETAVAKSILPITEVFYSATGSKPASTVMTALMGFQLMIGNFNIVASVARLVWRFASDKGLPFHQHFTYIHPKLQVPIPALLLVGIICCLLSLISLSSTTALNSLISLPTIALYVSYLVPIILLTLRQLVRRHPKYGPFQFGKWSVPIKLCAMVYLVYVMIFVAFPASRPVTSLTLNYAPPVLLGFLFIAMVDWFVRAKRKFEVPTAALEYAEDERWE</sequence>
<feature type="transmembrane region" description="Helical" evidence="7">
    <location>
        <begin position="153"/>
        <end position="171"/>
    </location>
</feature>
<keyword evidence="4 7" id="KW-1133">Transmembrane helix</keyword>
<dbReference type="PANTHER" id="PTHR45649">
    <property type="entry name" value="AMINO-ACID PERMEASE BAT1"/>
    <property type="match status" value="1"/>
</dbReference>
<comment type="subcellular location">
    <subcellularLocation>
        <location evidence="1">Membrane</location>
        <topology evidence="1">Multi-pass membrane protein</topology>
    </subcellularLocation>
</comment>
<evidence type="ECO:0000256" key="1">
    <source>
        <dbReference type="ARBA" id="ARBA00004141"/>
    </source>
</evidence>
<feature type="transmembrane region" description="Helical" evidence="7">
    <location>
        <begin position="398"/>
        <end position="418"/>
    </location>
</feature>
<feature type="transmembrane region" description="Helical" evidence="7">
    <location>
        <begin position="502"/>
        <end position="520"/>
    </location>
</feature>
<dbReference type="Pfam" id="PF13520">
    <property type="entry name" value="AA_permease_2"/>
    <property type="match status" value="1"/>
</dbReference>
<dbReference type="PANTHER" id="PTHR45649:SF5">
    <property type="entry name" value="GABA TRANSPORTER (EUROFUNG)-RELATED"/>
    <property type="match status" value="1"/>
</dbReference>
<feature type="transmembrane region" description="Helical" evidence="7">
    <location>
        <begin position="264"/>
        <end position="288"/>
    </location>
</feature>